<accession>A0A0M3I138</accession>
<proteinExistence type="predicted"/>
<organism evidence="1 2">
    <name type="scientific">Ascaris lumbricoides</name>
    <name type="common">Giant roundworm</name>
    <dbReference type="NCBI Taxonomy" id="6252"/>
    <lineage>
        <taxon>Eukaryota</taxon>
        <taxon>Metazoa</taxon>
        <taxon>Ecdysozoa</taxon>
        <taxon>Nematoda</taxon>
        <taxon>Chromadorea</taxon>
        <taxon>Rhabditida</taxon>
        <taxon>Spirurina</taxon>
        <taxon>Ascaridomorpha</taxon>
        <taxon>Ascaridoidea</taxon>
        <taxon>Ascarididae</taxon>
        <taxon>Ascaris</taxon>
    </lineage>
</organism>
<evidence type="ECO:0000313" key="2">
    <source>
        <dbReference type="WBParaSite" id="ALUE_0000993701-mRNA-1"/>
    </source>
</evidence>
<keyword evidence="1" id="KW-1185">Reference proteome</keyword>
<dbReference type="Proteomes" id="UP000036681">
    <property type="component" value="Unplaced"/>
</dbReference>
<dbReference type="WBParaSite" id="ALUE_0000993701-mRNA-1">
    <property type="protein sequence ID" value="ALUE_0000993701-mRNA-1"/>
    <property type="gene ID" value="ALUE_0000993701"/>
</dbReference>
<name>A0A0M3I138_ASCLU</name>
<dbReference type="AlphaFoldDB" id="A0A0M3I138"/>
<protein>
    <submittedName>
        <fullName evidence="2">Uncharacterized protein</fullName>
    </submittedName>
</protein>
<sequence>MMFFKYRKMFIRFCGNHIIFIILANKFRSPNYVCKNNCVSCVNSLVCIFCSLQKCLNFAIAKLNSHKCSMDGALNVFSDAFANESEIVP</sequence>
<evidence type="ECO:0000313" key="1">
    <source>
        <dbReference type="Proteomes" id="UP000036681"/>
    </source>
</evidence>
<reference evidence="2" key="1">
    <citation type="submission" date="2017-02" db="UniProtKB">
        <authorList>
            <consortium name="WormBaseParasite"/>
        </authorList>
    </citation>
    <scope>IDENTIFICATION</scope>
</reference>